<dbReference type="EMBL" id="NMVQ01000001">
    <property type="protein sequence ID" value="OYO25036.1"/>
    <property type="molecule type" value="Genomic_DNA"/>
</dbReference>
<dbReference type="RefSeq" id="WP_094362243.1">
    <property type="nucleotide sequence ID" value="NZ_NMVQ01000001.1"/>
</dbReference>
<proteinExistence type="predicted"/>
<gene>
    <name evidence="1" type="ORF">CGZ93_00795</name>
</gene>
<dbReference type="AlphaFoldDB" id="A0A255HCQ7"/>
<evidence type="ECO:0000313" key="1">
    <source>
        <dbReference type="EMBL" id="OYO25036.1"/>
    </source>
</evidence>
<dbReference type="InterPro" id="IPR029069">
    <property type="entry name" value="HotDog_dom_sf"/>
</dbReference>
<dbReference type="Proteomes" id="UP000216311">
    <property type="component" value="Unassembled WGS sequence"/>
</dbReference>
<dbReference type="OrthoDB" id="3467114at2"/>
<evidence type="ECO:0000313" key="2">
    <source>
        <dbReference type="Proteomes" id="UP000216311"/>
    </source>
</evidence>
<protein>
    <submittedName>
        <fullName evidence="1">Thioesterase</fullName>
    </submittedName>
</protein>
<organism evidence="1 2">
    <name type="scientific">Enemella dayhoffiae</name>
    <dbReference type="NCBI Taxonomy" id="2016507"/>
    <lineage>
        <taxon>Bacteria</taxon>
        <taxon>Bacillati</taxon>
        <taxon>Actinomycetota</taxon>
        <taxon>Actinomycetes</taxon>
        <taxon>Propionibacteriales</taxon>
        <taxon>Propionibacteriaceae</taxon>
        <taxon>Enemella</taxon>
    </lineage>
</organism>
<sequence>MAVLDEVTGARHVMTRRLAWHETDAAGHNHFAAALRWLEEGEHALWRALGHPDLVASAPRVHVEVDYRGRIYFNDELEVTSGVLRVGRTSATFGTVVVRDGVVVIECRHTVAHCPDPTAGALPWPDDIRTLLAG</sequence>
<dbReference type="SUPFAM" id="SSF54637">
    <property type="entry name" value="Thioesterase/thiol ester dehydrase-isomerase"/>
    <property type="match status" value="1"/>
</dbReference>
<dbReference type="CDD" id="cd00586">
    <property type="entry name" value="4HBT"/>
    <property type="match status" value="1"/>
</dbReference>
<dbReference type="Gene3D" id="3.10.129.10">
    <property type="entry name" value="Hotdog Thioesterase"/>
    <property type="match status" value="1"/>
</dbReference>
<dbReference type="Pfam" id="PF13279">
    <property type="entry name" value="4HBT_2"/>
    <property type="match status" value="1"/>
</dbReference>
<keyword evidence="2" id="KW-1185">Reference proteome</keyword>
<accession>A0A255HCQ7</accession>
<reference evidence="1 2" key="1">
    <citation type="submission" date="2017-07" db="EMBL/GenBank/DDBJ databases">
        <title>Draft whole genome sequences of clinical Proprionibacteriaceae strains.</title>
        <authorList>
            <person name="Bernier A.-M."/>
            <person name="Bernard K."/>
            <person name="Domingo M.-C."/>
        </authorList>
    </citation>
    <scope>NUCLEOTIDE SEQUENCE [LARGE SCALE GENOMIC DNA]</scope>
    <source>
        <strain evidence="1 2">NML 130396</strain>
    </source>
</reference>
<name>A0A255HCQ7_9ACTN</name>
<comment type="caution">
    <text evidence="1">The sequence shown here is derived from an EMBL/GenBank/DDBJ whole genome shotgun (WGS) entry which is preliminary data.</text>
</comment>